<proteinExistence type="predicted"/>
<comment type="cofactor">
    <cofactor evidence="1">
        <name>Mn(2+)</name>
        <dbReference type="ChEBI" id="CHEBI:29035"/>
    </cofactor>
</comment>
<keyword evidence="5" id="KW-0460">Magnesium</keyword>
<dbReference type="PANTHER" id="PTHR12318:SF0">
    <property type="entry name" value="ACYL-COENZYME A DIPHOSPHATASE NUDT19"/>
    <property type="match status" value="1"/>
</dbReference>
<organism evidence="8 9">
    <name type="scientific">Microvirga thermotolerans</name>
    <dbReference type="NCBI Taxonomy" id="2651334"/>
    <lineage>
        <taxon>Bacteria</taxon>
        <taxon>Pseudomonadati</taxon>
        <taxon>Pseudomonadota</taxon>
        <taxon>Alphaproteobacteria</taxon>
        <taxon>Hyphomicrobiales</taxon>
        <taxon>Methylobacteriaceae</taxon>
        <taxon>Microvirga</taxon>
    </lineage>
</organism>
<evidence type="ECO:0000256" key="6">
    <source>
        <dbReference type="ARBA" id="ARBA00023211"/>
    </source>
</evidence>
<keyword evidence="4 8" id="KW-0378">Hydrolase</keyword>
<dbReference type="EMBL" id="CP045423">
    <property type="protein sequence ID" value="QFU18101.1"/>
    <property type="molecule type" value="Genomic_DNA"/>
</dbReference>
<evidence type="ECO:0000313" key="8">
    <source>
        <dbReference type="EMBL" id="QFU18101.1"/>
    </source>
</evidence>
<dbReference type="Proteomes" id="UP000325614">
    <property type="component" value="Chromosome"/>
</dbReference>
<dbReference type="PROSITE" id="PS51462">
    <property type="entry name" value="NUDIX"/>
    <property type="match status" value="1"/>
</dbReference>
<gene>
    <name evidence="8" type="ORF">GDR74_10700</name>
</gene>
<keyword evidence="6" id="KW-0464">Manganese</keyword>
<dbReference type="PANTHER" id="PTHR12318">
    <property type="entry name" value="TESTOSTERONE-REGULATED PROTEIN RP2"/>
    <property type="match status" value="1"/>
</dbReference>
<dbReference type="SUPFAM" id="SSF55811">
    <property type="entry name" value="Nudix"/>
    <property type="match status" value="1"/>
</dbReference>
<protein>
    <submittedName>
        <fullName evidence="8">NUDIX hydrolase</fullName>
    </submittedName>
</protein>
<dbReference type="InterPro" id="IPR015797">
    <property type="entry name" value="NUDIX_hydrolase-like_dom_sf"/>
</dbReference>
<name>A0A5P9K106_9HYPH</name>
<evidence type="ECO:0000256" key="1">
    <source>
        <dbReference type="ARBA" id="ARBA00001936"/>
    </source>
</evidence>
<reference evidence="8 9" key="1">
    <citation type="submission" date="2019-10" db="EMBL/GenBank/DDBJ databases">
        <title>Isolation, Identification of Microvirga thermotolerans HR1, a novel thermophilic bacterium and Comparative Genomics of the genus Microvirga.</title>
        <authorList>
            <person name="Li J."/>
            <person name="Zhang W."/>
            <person name="Lin M."/>
            <person name="Wang J."/>
        </authorList>
    </citation>
    <scope>NUCLEOTIDE SEQUENCE [LARGE SCALE GENOMIC DNA]</scope>
    <source>
        <strain evidence="8 9">HR1</strain>
    </source>
</reference>
<evidence type="ECO:0000256" key="3">
    <source>
        <dbReference type="ARBA" id="ARBA00022723"/>
    </source>
</evidence>
<dbReference type="KEGG" id="mico:GDR74_10700"/>
<dbReference type="Gene3D" id="3.90.79.10">
    <property type="entry name" value="Nucleoside Triphosphate Pyrophosphohydrolase"/>
    <property type="match status" value="1"/>
</dbReference>
<keyword evidence="3" id="KW-0479">Metal-binding</keyword>
<dbReference type="InterPro" id="IPR039121">
    <property type="entry name" value="NUDT19"/>
</dbReference>
<sequence>MLEQMNRRALEARDPAYAKVVPRDAATLIIVDRKGRQPKVLMGRRHASHRFMPGVFVFPGGRIEAGDRSMSVAGTLHPRAEQSLMARVSRPSAQRCRALALAAIRETFEETGILLGTKEYGPPERVPEGTWAAFRDRGVLPDLEALQVVARAITPPRQVRRFDTRFFAVDRTAIADEIEGVIGPESELVETAWVTLERAKSLDLIPITKVILEELEARIAQGFAHELPVPFYYQKRGRFMREEI</sequence>
<dbReference type="CDD" id="cd18870">
    <property type="entry name" value="NUDIX_AcylCoAdiphos_Nudt19"/>
    <property type="match status" value="1"/>
</dbReference>
<evidence type="ECO:0000256" key="5">
    <source>
        <dbReference type="ARBA" id="ARBA00022842"/>
    </source>
</evidence>
<comment type="cofactor">
    <cofactor evidence="2">
        <name>Mg(2+)</name>
        <dbReference type="ChEBI" id="CHEBI:18420"/>
    </cofactor>
</comment>
<dbReference type="InterPro" id="IPR000086">
    <property type="entry name" value="NUDIX_hydrolase_dom"/>
</dbReference>
<evidence type="ECO:0000259" key="7">
    <source>
        <dbReference type="PROSITE" id="PS51462"/>
    </source>
</evidence>
<evidence type="ECO:0000256" key="2">
    <source>
        <dbReference type="ARBA" id="ARBA00001946"/>
    </source>
</evidence>
<feature type="domain" description="Nudix hydrolase" evidence="7">
    <location>
        <begin position="22"/>
        <end position="217"/>
    </location>
</feature>
<dbReference type="AlphaFoldDB" id="A0A5P9K106"/>
<evidence type="ECO:0000313" key="9">
    <source>
        <dbReference type="Proteomes" id="UP000325614"/>
    </source>
</evidence>
<dbReference type="GO" id="GO:0016818">
    <property type="term" value="F:hydrolase activity, acting on acid anhydrides, in phosphorus-containing anhydrides"/>
    <property type="evidence" value="ECO:0007669"/>
    <property type="project" value="InterPro"/>
</dbReference>
<evidence type="ECO:0000256" key="4">
    <source>
        <dbReference type="ARBA" id="ARBA00022801"/>
    </source>
</evidence>
<keyword evidence="9" id="KW-1185">Reference proteome</keyword>
<dbReference type="GO" id="GO:0046872">
    <property type="term" value="F:metal ion binding"/>
    <property type="evidence" value="ECO:0007669"/>
    <property type="project" value="UniProtKB-KW"/>
</dbReference>
<accession>A0A5P9K106</accession>